<dbReference type="RefSeq" id="WP_057635702.1">
    <property type="nucleotide sequence ID" value="NZ_LDJI01000030.1"/>
</dbReference>
<gene>
    <name evidence="2" type="ORF">ABB26_16000</name>
</gene>
<comment type="caution">
    <text evidence="2">The sequence shown here is derived from an EMBL/GenBank/DDBJ whole genome shotgun (WGS) entry which is preliminary data.</text>
</comment>
<feature type="chain" id="PRO_5006393665" evidence="1">
    <location>
        <begin position="24"/>
        <end position="218"/>
    </location>
</feature>
<sequence length="218" mass="23253">MRTAPKRALLAALLAVLAVPALAARQCEPVVGEGWPPAVGNYGQAASQLLGGQAEDELSLLMLPARGEESQVLLRRDAGNGQWTVLAGLAEKRIYSWNSGASRAGVNLRLDQSPAFAQAPLPDALAQRVVAVWAQALSTPEVAARAPVTDGEVVSFTVNGERYSGLRPGCGQLEALLEQAALLTELAHSKDKKYEKRYEAIERALDKMHNRFSGEDAG</sequence>
<evidence type="ECO:0000313" key="2">
    <source>
        <dbReference type="EMBL" id="KRG62622.1"/>
    </source>
</evidence>
<keyword evidence="3" id="KW-1185">Reference proteome</keyword>
<reference evidence="2 3" key="1">
    <citation type="submission" date="2015-05" db="EMBL/GenBank/DDBJ databases">
        <title>Genome sequencing and analysis of members of genus Stenotrophomonas.</title>
        <authorList>
            <person name="Patil P.P."/>
            <person name="Midha S."/>
            <person name="Patil P.B."/>
        </authorList>
    </citation>
    <scope>NUCLEOTIDE SEQUENCE [LARGE SCALE GENOMIC DNA]</scope>
    <source>
        <strain evidence="2 3">DSM 18929</strain>
    </source>
</reference>
<feature type="signal peptide" evidence="1">
    <location>
        <begin position="1"/>
        <end position="23"/>
    </location>
</feature>
<keyword evidence="1" id="KW-0732">Signal</keyword>
<accession>A0A0R0C926</accession>
<organism evidence="2 3">
    <name type="scientific">Stenotrophomonas humi</name>
    <dbReference type="NCBI Taxonomy" id="405444"/>
    <lineage>
        <taxon>Bacteria</taxon>
        <taxon>Pseudomonadati</taxon>
        <taxon>Pseudomonadota</taxon>
        <taxon>Gammaproteobacteria</taxon>
        <taxon>Lysobacterales</taxon>
        <taxon>Lysobacteraceae</taxon>
        <taxon>Stenotrophomonas</taxon>
    </lineage>
</organism>
<proteinExistence type="predicted"/>
<evidence type="ECO:0000256" key="1">
    <source>
        <dbReference type="SAM" id="SignalP"/>
    </source>
</evidence>
<name>A0A0R0C926_9GAMM</name>
<dbReference type="EMBL" id="LDJI01000030">
    <property type="protein sequence ID" value="KRG62622.1"/>
    <property type="molecule type" value="Genomic_DNA"/>
</dbReference>
<dbReference type="Proteomes" id="UP000050864">
    <property type="component" value="Unassembled WGS sequence"/>
</dbReference>
<evidence type="ECO:0000313" key="3">
    <source>
        <dbReference type="Proteomes" id="UP000050864"/>
    </source>
</evidence>
<dbReference type="AlphaFoldDB" id="A0A0R0C926"/>
<protein>
    <submittedName>
        <fullName evidence="2">Uncharacterized protein</fullName>
    </submittedName>
</protein>
<dbReference type="PATRIC" id="fig|405444.3.peg.2451"/>